<evidence type="ECO:0000313" key="7">
    <source>
        <dbReference type="Proteomes" id="UP000466681"/>
    </source>
</evidence>
<dbReference type="AlphaFoldDB" id="A0AAD1H6M8"/>
<keyword evidence="3" id="KW-0804">Transcription</keyword>
<reference evidence="6 7" key="1">
    <citation type="journal article" date="2019" name="Emerg. Microbes Infect.">
        <title>Comprehensive subspecies identification of 175 nontuberculous mycobacteria species based on 7547 genomic profiles.</title>
        <authorList>
            <person name="Matsumoto Y."/>
            <person name="Kinjo T."/>
            <person name="Motooka D."/>
            <person name="Nabeya D."/>
            <person name="Jung N."/>
            <person name="Uechi K."/>
            <person name="Horii T."/>
            <person name="Iida T."/>
            <person name="Fujita J."/>
            <person name="Nakamura S."/>
        </authorList>
    </citation>
    <scope>NUCLEOTIDE SEQUENCE [LARGE SCALE GENOMIC DNA]</scope>
    <source>
        <strain evidence="6 7">JCM 6375</strain>
    </source>
</reference>
<dbReference type="KEGG" id="mmor:MMOR_01460"/>
<accession>A0AAD1H6M8</accession>
<keyword evidence="7" id="KW-1185">Reference proteome</keyword>
<dbReference type="SUPFAM" id="SSF46689">
    <property type="entry name" value="Homeodomain-like"/>
    <property type="match status" value="1"/>
</dbReference>
<dbReference type="GO" id="GO:0000976">
    <property type="term" value="F:transcription cis-regulatory region binding"/>
    <property type="evidence" value="ECO:0007669"/>
    <property type="project" value="TreeGrafter"/>
</dbReference>
<feature type="DNA-binding region" description="H-T-H motif" evidence="4">
    <location>
        <begin position="57"/>
        <end position="76"/>
    </location>
</feature>
<protein>
    <submittedName>
        <fullName evidence="6">TetR family transcriptional regulator</fullName>
    </submittedName>
</protein>
<proteinExistence type="predicted"/>
<dbReference type="PANTHER" id="PTHR30055">
    <property type="entry name" value="HTH-TYPE TRANSCRIPTIONAL REGULATOR RUTR"/>
    <property type="match status" value="1"/>
</dbReference>
<dbReference type="EMBL" id="AP022560">
    <property type="protein sequence ID" value="BBW99209.1"/>
    <property type="molecule type" value="Genomic_DNA"/>
</dbReference>
<evidence type="ECO:0000313" key="6">
    <source>
        <dbReference type="EMBL" id="BBW99209.1"/>
    </source>
</evidence>
<dbReference type="PROSITE" id="PS50977">
    <property type="entry name" value="HTH_TETR_2"/>
    <property type="match status" value="1"/>
</dbReference>
<dbReference type="Pfam" id="PF00440">
    <property type="entry name" value="TetR_N"/>
    <property type="match status" value="1"/>
</dbReference>
<keyword evidence="2 4" id="KW-0238">DNA-binding</keyword>
<sequence>MIRVQGVKTVAPAVKTAVGLSENEHMSSRPRRADARVANERILAAAVSTLGADPAASLERLAQVAGVHRATVYRHFPSREHLIAAVAARAVTEGRVVVERAAELYPDERAVYRLAADTAQFGNRYSFLIGTPDVAAAGPDPIGLSALMTTWQSKRVLRNDVSPEWLAAAFIALAHALLTPGVLPPGHEPHEVLAEMFLRGASAG</sequence>
<gene>
    <name evidence="6" type="ORF">MMOR_01460</name>
</gene>
<dbReference type="InterPro" id="IPR009057">
    <property type="entry name" value="Homeodomain-like_sf"/>
</dbReference>
<evidence type="ECO:0000256" key="1">
    <source>
        <dbReference type="ARBA" id="ARBA00023015"/>
    </source>
</evidence>
<dbReference type="InterPro" id="IPR001647">
    <property type="entry name" value="HTH_TetR"/>
</dbReference>
<evidence type="ECO:0000259" key="5">
    <source>
        <dbReference type="PROSITE" id="PS50977"/>
    </source>
</evidence>
<feature type="domain" description="HTH tetR-type" evidence="5">
    <location>
        <begin position="36"/>
        <end position="94"/>
    </location>
</feature>
<evidence type="ECO:0000256" key="4">
    <source>
        <dbReference type="PROSITE-ProRule" id="PRU00335"/>
    </source>
</evidence>
<name>A0AAD1H6M8_9MYCO</name>
<evidence type="ECO:0000256" key="3">
    <source>
        <dbReference type="ARBA" id="ARBA00023163"/>
    </source>
</evidence>
<keyword evidence="1" id="KW-0805">Transcription regulation</keyword>
<organism evidence="6 7">
    <name type="scientific">Mycolicibacterium moriokaense</name>
    <dbReference type="NCBI Taxonomy" id="39691"/>
    <lineage>
        <taxon>Bacteria</taxon>
        <taxon>Bacillati</taxon>
        <taxon>Actinomycetota</taxon>
        <taxon>Actinomycetes</taxon>
        <taxon>Mycobacteriales</taxon>
        <taxon>Mycobacteriaceae</taxon>
        <taxon>Mycolicibacterium</taxon>
    </lineage>
</organism>
<dbReference type="Gene3D" id="1.10.357.10">
    <property type="entry name" value="Tetracycline Repressor, domain 2"/>
    <property type="match status" value="1"/>
</dbReference>
<evidence type="ECO:0000256" key="2">
    <source>
        <dbReference type="ARBA" id="ARBA00023125"/>
    </source>
</evidence>
<dbReference type="InterPro" id="IPR050109">
    <property type="entry name" value="HTH-type_TetR-like_transc_reg"/>
</dbReference>
<dbReference type="PANTHER" id="PTHR30055:SF234">
    <property type="entry name" value="HTH-TYPE TRANSCRIPTIONAL REGULATOR BETI"/>
    <property type="match status" value="1"/>
</dbReference>
<dbReference type="GO" id="GO:0003700">
    <property type="term" value="F:DNA-binding transcription factor activity"/>
    <property type="evidence" value="ECO:0007669"/>
    <property type="project" value="TreeGrafter"/>
</dbReference>
<dbReference type="Proteomes" id="UP000466681">
    <property type="component" value="Chromosome"/>
</dbReference>